<dbReference type="EMBL" id="GFDL01013501">
    <property type="protein sequence ID" value="JAV21544.1"/>
    <property type="molecule type" value="Transcribed_RNA"/>
</dbReference>
<evidence type="ECO:0000256" key="3">
    <source>
        <dbReference type="SAM" id="MobiDB-lite"/>
    </source>
</evidence>
<dbReference type="Gene3D" id="3.40.1800.20">
    <property type="match status" value="1"/>
</dbReference>
<feature type="compositionally biased region" description="Polar residues" evidence="3">
    <location>
        <begin position="474"/>
        <end position="484"/>
    </location>
</feature>
<dbReference type="SUPFAM" id="SSF57667">
    <property type="entry name" value="beta-beta-alpha zinc fingers"/>
    <property type="match status" value="1"/>
</dbReference>
<feature type="region of interest" description="Disordered" evidence="3">
    <location>
        <begin position="427"/>
        <end position="493"/>
    </location>
</feature>
<evidence type="ECO:0000256" key="1">
    <source>
        <dbReference type="PROSITE-ProRule" id="PRU00042"/>
    </source>
</evidence>
<keyword evidence="2" id="KW-0862">Zinc</keyword>
<feature type="compositionally biased region" description="Polar residues" evidence="3">
    <location>
        <begin position="169"/>
        <end position="186"/>
    </location>
</feature>
<keyword evidence="2" id="KW-0479">Metal-binding</keyword>
<feature type="domain" description="C2H2-type" evidence="4">
    <location>
        <begin position="324"/>
        <end position="351"/>
    </location>
</feature>
<proteinExistence type="predicted"/>
<feature type="binding site" evidence="2">
    <location>
        <position position="106"/>
    </location>
    <ligand>
        <name>Zn(2+)</name>
        <dbReference type="ChEBI" id="CHEBI:29105"/>
    </ligand>
</feature>
<dbReference type="PROSITE" id="PS00028">
    <property type="entry name" value="ZINC_FINGER_C2H2_1"/>
    <property type="match status" value="2"/>
</dbReference>
<dbReference type="InterPro" id="IPR012934">
    <property type="entry name" value="Znf_AD"/>
</dbReference>
<dbReference type="InterPro" id="IPR013087">
    <property type="entry name" value="Znf_C2H2_type"/>
</dbReference>
<keyword evidence="1" id="KW-0863">Zinc-finger</keyword>
<evidence type="ECO:0000259" key="5">
    <source>
        <dbReference type="PROSITE" id="PS51915"/>
    </source>
</evidence>
<reference evidence="6" key="1">
    <citation type="submission" date="2017-01" db="EMBL/GenBank/DDBJ databases">
        <title>A deep insight into the sialotranscriptome of adult male and female Cluex tarsalis mosquitoes.</title>
        <authorList>
            <person name="Ribeiro J.M."/>
            <person name="Moreira F."/>
            <person name="Bernard K.A."/>
            <person name="Calvo E."/>
        </authorList>
    </citation>
    <scope>NUCLEOTIDE SEQUENCE</scope>
    <source>
        <strain evidence="6">Kern County</strain>
        <tissue evidence="6">Salivary glands</tissue>
    </source>
</reference>
<organism evidence="6">
    <name type="scientific">Culex tarsalis</name>
    <name type="common">Encephalitis mosquito</name>
    <dbReference type="NCBI Taxonomy" id="7177"/>
    <lineage>
        <taxon>Eukaryota</taxon>
        <taxon>Metazoa</taxon>
        <taxon>Ecdysozoa</taxon>
        <taxon>Arthropoda</taxon>
        <taxon>Hexapoda</taxon>
        <taxon>Insecta</taxon>
        <taxon>Pterygota</taxon>
        <taxon>Neoptera</taxon>
        <taxon>Endopterygota</taxon>
        <taxon>Diptera</taxon>
        <taxon>Nematocera</taxon>
        <taxon>Culicoidea</taxon>
        <taxon>Culicidae</taxon>
        <taxon>Culicinae</taxon>
        <taxon>Culicini</taxon>
        <taxon>Culex</taxon>
        <taxon>Culex</taxon>
    </lineage>
</organism>
<dbReference type="SUPFAM" id="SSF57716">
    <property type="entry name" value="Glucocorticoid receptor-like (DNA-binding domain)"/>
    <property type="match status" value="1"/>
</dbReference>
<dbReference type="Pfam" id="PF07776">
    <property type="entry name" value="zf-AD"/>
    <property type="match status" value="1"/>
</dbReference>
<dbReference type="Gene3D" id="3.30.160.60">
    <property type="entry name" value="Classic Zinc Finger"/>
    <property type="match status" value="1"/>
</dbReference>
<feature type="compositionally biased region" description="Basic and acidic residues" evidence="3">
    <location>
        <begin position="443"/>
        <end position="457"/>
    </location>
</feature>
<feature type="binding site" evidence="2">
    <location>
        <position position="103"/>
    </location>
    <ligand>
        <name>Zn(2+)</name>
        <dbReference type="ChEBI" id="CHEBI:29105"/>
    </ligand>
</feature>
<dbReference type="PROSITE" id="PS51915">
    <property type="entry name" value="ZAD"/>
    <property type="match status" value="1"/>
</dbReference>
<sequence length="521" mass="57328">MAKRKVKSVSKVAPSGETKRVVSIGDGRGGRAGGLQLHQPKVHPALDDCYPLNKLCRLCLLSNTNMEPIFTYTGDIELSQRIFQCTGLEIHENEDKGIPTAICGQCRRQLDQCHEFRTLCWKNNDVLHNLNLILSPRKVRSAAPTMMSAVPIVQVEKLNISPRLMAKSKGTSAKTRGNKGGSSKSYGEISLSQLYTPSKRGHKAAKIPNRFSRELVICLTPMSPALVNKYKKKITKTQTKAAMKSFPPTKPAKSPKNKNSVTPRRPVGRPPLKIKVTKQKAPKPAKTPAAAAKKTKAKSVEIAVPPKKRKQNFEPAPEAKVLSISCSLCLQTFNNMKNLARHTAAHENNRKQNRVFNCDICQKEYLKASQLTDHLRSDEHVNNAASNVPDEADVSILPDEQSSILPDTNGEQENISTTVASPTDEVGQEAFPADSEQPSAAEVTEKEPEPEADREETNQPMELPEPPRRVRQLSPISVESNSPTPDGVQYSDVCSTNNEENLLNGSGVRRVSFAEVTEILD</sequence>
<accession>A0A1Q3F1V7</accession>
<evidence type="ECO:0000259" key="4">
    <source>
        <dbReference type="PROSITE" id="PS50157"/>
    </source>
</evidence>
<evidence type="ECO:0000256" key="2">
    <source>
        <dbReference type="PROSITE-ProRule" id="PRU01263"/>
    </source>
</evidence>
<dbReference type="AlphaFoldDB" id="A0A1Q3F1V7"/>
<feature type="domain" description="ZAD" evidence="5">
    <location>
        <begin position="54"/>
        <end position="130"/>
    </location>
</feature>
<feature type="binding site" evidence="2">
    <location>
        <position position="59"/>
    </location>
    <ligand>
        <name>Zn(2+)</name>
        <dbReference type="ChEBI" id="CHEBI:29105"/>
    </ligand>
</feature>
<protein>
    <submittedName>
        <fullName evidence="6">Uncharacterized protein</fullName>
    </submittedName>
</protein>
<feature type="binding site" evidence="2">
    <location>
        <position position="56"/>
    </location>
    <ligand>
        <name>Zn(2+)</name>
        <dbReference type="ChEBI" id="CHEBI:29105"/>
    </ligand>
</feature>
<dbReference type="GO" id="GO:0008270">
    <property type="term" value="F:zinc ion binding"/>
    <property type="evidence" value="ECO:0007669"/>
    <property type="project" value="UniProtKB-UniRule"/>
</dbReference>
<dbReference type="PROSITE" id="PS50157">
    <property type="entry name" value="ZINC_FINGER_C2H2_2"/>
    <property type="match status" value="2"/>
</dbReference>
<feature type="region of interest" description="Disordered" evidence="3">
    <location>
        <begin position="238"/>
        <end position="300"/>
    </location>
</feature>
<dbReference type="InterPro" id="IPR036236">
    <property type="entry name" value="Znf_C2H2_sf"/>
</dbReference>
<feature type="region of interest" description="Disordered" evidence="3">
    <location>
        <begin position="167"/>
        <end position="186"/>
    </location>
</feature>
<dbReference type="SMART" id="SM00355">
    <property type="entry name" value="ZnF_C2H2"/>
    <property type="match status" value="2"/>
</dbReference>
<evidence type="ECO:0000313" key="6">
    <source>
        <dbReference type="EMBL" id="JAV21544.1"/>
    </source>
</evidence>
<feature type="domain" description="C2H2-type" evidence="4">
    <location>
        <begin position="356"/>
        <end position="385"/>
    </location>
</feature>
<dbReference type="GO" id="GO:0005634">
    <property type="term" value="C:nucleus"/>
    <property type="evidence" value="ECO:0007669"/>
    <property type="project" value="InterPro"/>
</dbReference>
<name>A0A1Q3F1V7_CULTA</name>
<dbReference type="SMART" id="SM00868">
    <property type="entry name" value="zf-AD"/>
    <property type="match status" value="1"/>
</dbReference>